<evidence type="ECO:0000256" key="8">
    <source>
        <dbReference type="ARBA" id="ARBA00023277"/>
    </source>
</evidence>
<keyword evidence="7 9" id="KW-0320">Glycogen biosynthesis</keyword>
<dbReference type="EMBL" id="LSKU01000001">
    <property type="protein sequence ID" value="KXG43553.1"/>
    <property type="molecule type" value="Genomic_DNA"/>
</dbReference>
<feature type="binding site" evidence="9">
    <location>
        <position position="165"/>
    </location>
    <ligand>
        <name>alpha-D-glucose 1-phosphate</name>
        <dbReference type="ChEBI" id="CHEBI:58601"/>
    </ligand>
</feature>
<dbReference type="Pfam" id="PF00483">
    <property type="entry name" value="NTP_transferase"/>
    <property type="match status" value="1"/>
</dbReference>
<dbReference type="NCBIfam" id="TIGR02091">
    <property type="entry name" value="glgC"/>
    <property type="match status" value="1"/>
</dbReference>
<feature type="binding site" evidence="9">
    <location>
        <position position="191"/>
    </location>
    <ligand>
        <name>alpha-D-glucose 1-phosphate</name>
        <dbReference type="ChEBI" id="CHEBI:58601"/>
    </ligand>
</feature>
<dbReference type="STRING" id="1413211.U473_05645"/>
<evidence type="ECO:0000256" key="4">
    <source>
        <dbReference type="ARBA" id="ARBA00022695"/>
    </source>
</evidence>
<dbReference type="PANTHER" id="PTHR43523:SF2">
    <property type="entry name" value="GLUCOSE-1-PHOSPHATE ADENYLYLTRANSFERASE"/>
    <property type="match status" value="1"/>
</dbReference>
<proteinExistence type="inferred from homology"/>
<dbReference type="InterPro" id="IPR011004">
    <property type="entry name" value="Trimer_LpxA-like_sf"/>
</dbReference>
<dbReference type="UniPathway" id="UPA00164"/>
<comment type="similarity">
    <text evidence="1 9">Belongs to the bacterial/plant glucose-1-phosphate adenylyltransferase family.</text>
</comment>
<feature type="domain" description="Glucose-1-phosphate adenylyltransferase/Bifunctional protein GlmU-like C-terminal hexapeptide" evidence="11">
    <location>
        <begin position="291"/>
        <end position="361"/>
    </location>
</feature>
<evidence type="ECO:0000256" key="1">
    <source>
        <dbReference type="ARBA" id="ARBA00010443"/>
    </source>
</evidence>
<dbReference type="Proteomes" id="UP000070352">
    <property type="component" value="Unassembled WGS sequence"/>
</dbReference>
<feature type="binding site" evidence="9">
    <location>
        <position position="100"/>
    </location>
    <ligand>
        <name>alpha-D-glucose 1-phosphate</name>
        <dbReference type="ChEBI" id="CHEBI:58601"/>
    </ligand>
</feature>
<dbReference type="PANTHER" id="PTHR43523">
    <property type="entry name" value="GLUCOSE-1-PHOSPHATE ADENYLYLTRANSFERASE-RELATED"/>
    <property type="match status" value="1"/>
</dbReference>
<dbReference type="SUPFAM" id="SSF53448">
    <property type="entry name" value="Nucleotide-diphospho-sugar transferases"/>
    <property type="match status" value="1"/>
</dbReference>
<evidence type="ECO:0000256" key="3">
    <source>
        <dbReference type="ARBA" id="ARBA00022679"/>
    </source>
</evidence>
<evidence type="ECO:0000259" key="10">
    <source>
        <dbReference type="Pfam" id="PF00483"/>
    </source>
</evidence>
<feature type="domain" description="Nucleotidyl transferase" evidence="10">
    <location>
        <begin position="8"/>
        <end position="260"/>
    </location>
</feature>
<evidence type="ECO:0000256" key="5">
    <source>
        <dbReference type="ARBA" id="ARBA00022741"/>
    </source>
</evidence>
<dbReference type="SUPFAM" id="SSF51161">
    <property type="entry name" value="Trimeric LpxA-like enzymes"/>
    <property type="match status" value="1"/>
</dbReference>
<dbReference type="InterPro" id="IPR023049">
    <property type="entry name" value="GlgC_bac"/>
</dbReference>
<sequence>MRKKECIAMLLAGGEGKRLGLLTKNLAKPAVLFGGKYRIIDFALSNCANSGIDTVGVLTQYEPLVLHSYIGIGSSWDLDRRDGGVTVLPPYMEKNGAKWYKGTANSIYQNIAYIDQFQPEYVLILSGDHIYKMNYQHILKNHIEKGADATIAVIEVPWDEASRFGIMNTDRQLRITEFEEKPQVPKNNLASMGIYIFNWNVLKEALLKDEQIHDSTHDFGKDVIPMMLKEGRKMFAYPYKGYWRDVGTIESLWKANMDLIKDQPELDLNDYQWRIYSVNSYQPPQYIAPNAQVHCSLINEGCSIYGQIEHSVLFHGVQVGKGSIIKDSVIMPNVIIEDNVVIQKSIIGEGTIIKAGSNIGNISGDITLIEEQTIIHNKIKEKLVSSNY</sequence>
<protein>
    <recommendedName>
        <fullName evidence="9">Glucose-1-phosphate adenylyltransferase</fullName>
        <ecNumber evidence="9">2.7.7.27</ecNumber>
    </recommendedName>
    <alternativeName>
        <fullName evidence="9">ADP-glucose pyrophosphorylase</fullName>
        <shortName evidence="9">ADPGlc PPase</shortName>
    </alternativeName>
    <alternativeName>
        <fullName evidence="9">ADP-glucose synthase</fullName>
    </alternativeName>
</protein>
<keyword evidence="13" id="KW-1185">Reference proteome</keyword>
<dbReference type="GO" id="GO:0005524">
    <property type="term" value="F:ATP binding"/>
    <property type="evidence" value="ECO:0007669"/>
    <property type="project" value="UniProtKB-KW"/>
</dbReference>
<dbReference type="GO" id="GO:0005978">
    <property type="term" value="P:glycogen biosynthetic process"/>
    <property type="evidence" value="ECO:0007669"/>
    <property type="project" value="UniProtKB-UniRule"/>
</dbReference>
<dbReference type="CDD" id="cd02508">
    <property type="entry name" value="ADP_Glucose_PP"/>
    <property type="match status" value="1"/>
</dbReference>
<organism evidence="12 13">
    <name type="scientific">Tepidibacillus decaturensis</name>
    <dbReference type="NCBI Taxonomy" id="1413211"/>
    <lineage>
        <taxon>Bacteria</taxon>
        <taxon>Bacillati</taxon>
        <taxon>Bacillota</taxon>
        <taxon>Bacilli</taxon>
        <taxon>Bacillales</taxon>
        <taxon>Bacillaceae</taxon>
        <taxon>Tepidibacillus</taxon>
    </lineage>
</organism>
<dbReference type="Pfam" id="PF24894">
    <property type="entry name" value="Hexapep_GlmU"/>
    <property type="match status" value="1"/>
</dbReference>
<feature type="site" description="Could play a key role in the communication between the regulatory and the substrate sites" evidence="9">
    <location>
        <position position="60"/>
    </location>
</feature>
<keyword evidence="3 9" id="KW-0808">Transferase</keyword>
<dbReference type="Gene3D" id="2.160.10.10">
    <property type="entry name" value="Hexapeptide repeat proteins"/>
    <property type="match status" value="1"/>
</dbReference>
<comment type="pathway">
    <text evidence="9">Glycan biosynthesis; glycogen biosynthesis.</text>
</comment>
<dbReference type="HAMAP" id="MF_00624">
    <property type="entry name" value="GlgC"/>
    <property type="match status" value="1"/>
</dbReference>
<accession>A0A135L3V9</accession>
<keyword evidence="8 9" id="KW-0119">Carbohydrate metabolism</keyword>
<dbReference type="InterPro" id="IPR029044">
    <property type="entry name" value="Nucleotide-diphossugar_trans"/>
</dbReference>
<dbReference type="CDD" id="cd04651">
    <property type="entry name" value="LbH_G1P_AT_C"/>
    <property type="match status" value="1"/>
</dbReference>
<evidence type="ECO:0000259" key="11">
    <source>
        <dbReference type="Pfam" id="PF24894"/>
    </source>
</evidence>
<dbReference type="GO" id="GO:0008878">
    <property type="term" value="F:glucose-1-phosphate adenylyltransferase activity"/>
    <property type="evidence" value="ECO:0007669"/>
    <property type="project" value="UniProtKB-UniRule"/>
</dbReference>
<dbReference type="PROSITE" id="PS00808">
    <property type="entry name" value="ADP_GLC_PYROPHOSPH_1"/>
    <property type="match status" value="1"/>
</dbReference>
<dbReference type="AlphaFoldDB" id="A0A135L3V9"/>
<keyword evidence="4 9" id="KW-0548">Nucleotidyltransferase</keyword>
<gene>
    <name evidence="9 12" type="primary">glgC</name>
    <name evidence="12" type="ORF">U473_05645</name>
</gene>
<dbReference type="PROSITE" id="PS00810">
    <property type="entry name" value="ADP_GLC_PYROPHOSPH_3"/>
    <property type="match status" value="1"/>
</dbReference>
<dbReference type="NCBIfam" id="NF003670">
    <property type="entry name" value="PRK05293.1"/>
    <property type="match status" value="1"/>
</dbReference>
<feature type="site" description="Could play a key role in the communication between the regulatory and the substrate sites" evidence="9">
    <location>
        <position position="99"/>
    </location>
</feature>
<feature type="binding site" evidence="9">
    <location>
        <begin position="180"/>
        <end position="181"/>
    </location>
    <ligand>
        <name>alpha-D-glucose 1-phosphate</name>
        <dbReference type="ChEBI" id="CHEBI:58601"/>
    </ligand>
</feature>
<evidence type="ECO:0000313" key="12">
    <source>
        <dbReference type="EMBL" id="KXG43553.1"/>
    </source>
</evidence>
<name>A0A135L3V9_9BACI</name>
<comment type="function">
    <text evidence="9">Involved in the biosynthesis of ADP-glucose, a building block required for the elongation reactions to produce glycogen. Catalyzes the reaction between ATP and alpha-D-glucose 1-phosphate (G1P) to produce pyrophosphate and ADP-Glc.</text>
</comment>
<comment type="catalytic activity">
    <reaction evidence="9">
        <text>alpha-D-glucose 1-phosphate + ATP + H(+) = ADP-alpha-D-glucose + diphosphate</text>
        <dbReference type="Rhea" id="RHEA:12120"/>
        <dbReference type="ChEBI" id="CHEBI:15378"/>
        <dbReference type="ChEBI" id="CHEBI:30616"/>
        <dbReference type="ChEBI" id="CHEBI:33019"/>
        <dbReference type="ChEBI" id="CHEBI:57498"/>
        <dbReference type="ChEBI" id="CHEBI:58601"/>
        <dbReference type="EC" id="2.7.7.27"/>
    </reaction>
</comment>
<dbReference type="InterPro" id="IPR005835">
    <property type="entry name" value="NTP_transferase_dom"/>
</dbReference>
<comment type="subunit">
    <text evidence="9">Homotetramer.</text>
</comment>
<dbReference type="Gene3D" id="3.90.550.10">
    <property type="entry name" value="Spore Coat Polysaccharide Biosynthesis Protein SpsA, Chain A"/>
    <property type="match status" value="1"/>
</dbReference>
<evidence type="ECO:0000256" key="9">
    <source>
        <dbReference type="HAMAP-Rule" id="MF_00624"/>
    </source>
</evidence>
<comment type="caution">
    <text evidence="12">The sequence shown here is derived from an EMBL/GenBank/DDBJ whole genome shotgun (WGS) entry which is preliminary data.</text>
</comment>
<dbReference type="InterPro" id="IPR011831">
    <property type="entry name" value="ADP-Glc_PPase"/>
</dbReference>
<evidence type="ECO:0000256" key="6">
    <source>
        <dbReference type="ARBA" id="ARBA00022840"/>
    </source>
</evidence>
<dbReference type="InterPro" id="IPR005836">
    <property type="entry name" value="ADP_Glu_pyroP_CS"/>
</dbReference>
<evidence type="ECO:0000256" key="2">
    <source>
        <dbReference type="ARBA" id="ARBA00022600"/>
    </source>
</evidence>
<keyword evidence="6 9" id="KW-0067">ATP-binding</keyword>
<dbReference type="RefSeq" id="WP_068724198.1">
    <property type="nucleotide sequence ID" value="NZ_LSKU01000001.1"/>
</dbReference>
<evidence type="ECO:0000256" key="7">
    <source>
        <dbReference type="ARBA" id="ARBA00023056"/>
    </source>
</evidence>
<keyword evidence="2 9" id="KW-0321">Glycogen metabolism</keyword>
<evidence type="ECO:0000313" key="13">
    <source>
        <dbReference type="Proteomes" id="UP000070352"/>
    </source>
</evidence>
<reference evidence="12 13" key="1">
    <citation type="submission" date="2016-02" db="EMBL/GenBank/DDBJ databases">
        <title>Draft Genome for Tepidibacillus decaturensis nov. sp. Strain Z9, an Anaerobic, Moderately Thermophilic and Heterotrophic Bacterium from Deep Subsurface of the Illinois Basin, USA.</title>
        <authorList>
            <person name="Dong Y."/>
            <person name="Chang J.Y."/>
            <person name="Sanford R."/>
            <person name="Fouke B.W."/>
        </authorList>
    </citation>
    <scope>NUCLEOTIDE SEQUENCE [LARGE SCALE GENOMIC DNA]</scope>
    <source>
        <strain evidence="12 13">Z9</strain>
    </source>
</reference>
<dbReference type="InterPro" id="IPR056818">
    <property type="entry name" value="GlmU/GlgC-like_hexapep"/>
</dbReference>
<keyword evidence="5 9" id="KW-0547">Nucleotide-binding</keyword>
<dbReference type="PROSITE" id="PS00809">
    <property type="entry name" value="ADP_GLC_PYROPHOSPH_2"/>
    <property type="match status" value="1"/>
</dbReference>
<dbReference type="EC" id="2.7.7.27" evidence="9"/>